<name>A0A1R2C253_9CILI</name>
<feature type="compositionally biased region" description="Basic and acidic residues" evidence="1">
    <location>
        <begin position="1"/>
        <end position="35"/>
    </location>
</feature>
<evidence type="ECO:0000313" key="2">
    <source>
        <dbReference type="EMBL" id="OMJ83029.1"/>
    </source>
</evidence>
<keyword evidence="3" id="KW-1185">Reference proteome</keyword>
<reference evidence="2 3" key="1">
    <citation type="submission" date="2016-11" db="EMBL/GenBank/DDBJ databases">
        <title>The macronuclear genome of Stentor coeruleus: a giant cell with tiny introns.</title>
        <authorList>
            <person name="Slabodnick M."/>
            <person name="Ruby J.G."/>
            <person name="Reiff S.B."/>
            <person name="Swart E.C."/>
            <person name="Gosai S."/>
            <person name="Prabakaran S."/>
            <person name="Witkowska E."/>
            <person name="Larue G.E."/>
            <person name="Fisher S."/>
            <person name="Freeman R.M."/>
            <person name="Gunawardena J."/>
            <person name="Chu W."/>
            <person name="Stover N.A."/>
            <person name="Gregory B.D."/>
            <person name="Nowacki M."/>
            <person name="Derisi J."/>
            <person name="Roy S.W."/>
            <person name="Marshall W.F."/>
            <person name="Sood P."/>
        </authorList>
    </citation>
    <scope>NUCLEOTIDE SEQUENCE [LARGE SCALE GENOMIC DNA]</scope>
    <source>
        <strain evidence="2">WM001</strain>
    </source>
</reference>
<protein>
    <submittedName>
        <fullName evidence="2">Uncharacterized protein</fullName>
    </submittedName>
</protein>
<comment type="caution">
    <text evidence="2">The sequence shown here is derived from an EMBL/GenBank/DDBJ whole genome shotgun (WGS) entry which is preliminary data.</text>
</comment>
<dbReference type="AlphaFoldDB" id="A0A1R2C253"/>
<evidence type="ECO:0000256" key="1">
    <source>
        <dbReference type="SAM" id="MobiDB-lite"/>
    </source>
</evidence>
<dbReference type="OrthoDB" id="313045at2759"/>
<gene>
    <name evidence="2" type="ORF">SteCoe_16121</name>
</gene>
<feature type="region of interest" description="Disordered" evidence="1">
    <location>
        <begin position="1"/>
        <end position="96"/>
    </location>
</feature>
<dbReference type="EMBL" id="MPUH01000318">
    <property type="protein sequence ID" value="OMJ83029.1"/>
    <property type="molecule type" value="Genomic_DNA"/>
</dbReference>
<proteinExistence type="predicted"/>
<feature type="compositionally biased region" description="Basic and acidic residues" evidence="1">
    <location>
        <begin position="48"/>
        <end position="57"/>
    </location>
</feature>
<dbReference type="Proteomes" id="UP000187209">
    <property type="component" value="Unassembled WGS sequence"/>
</dbReference>
<feature type="compositionally biased region" description="Polar residues" evidence="1">
    <location>
        <begin position="83"/>
        <end position="96"/>
    </location>
</feature>
<organism evidence="2 3">
    <name type="scientific">Stentor coeruleus</name>
    <dbReference type="NCBI Taxonomy" id="5963"/>
    <lineage>
        <taxon>Eukaryota</taxon>
        <taxon>Sar</taxon>
        <taxon>Alveolata</taxon>
        <taxon>Ciliophora</taxon>
        <taxon>Postciliodesmatophora</taxon>
        <taxon>Heterotrichea</taxon>
        <taxon>Heterotrichida</taxon>
        <taxon>Stentoridae</taxon>
        <taxon>Stentor</taxon>
    </lineage>
</organism>
<accession>A0A1R2C253</accession>
<evidence type="ECO:0000313" key="3">
    <source>
        <dbReference type="Proteomes" id="UP000187209"/>
    </source>
</evidence>
<sequence>MEENQKENTKLADKTKSENSTRLDLKKLEDYKQDDTSELENSINPTENDQKLIKTIEKPQSPKIKPPKKSSLKNQEHSKSKTHQMNPSLLQESTPINKSSHSKLIKYFFSEISLEEFKNRLSSNENYIKEQLSTEISYKDLISKLLSLSRIVPRPEHILVFPREIQDLLITDRNQSSHSKSPKKPSKVIKNPKTLLDHPKCSYSIFIQACINWYNVIHFSKDLKSKLRVSIKEYEEIKHKMLPNEDMTFINSLIRTLKVQLKKVEETSIKSIGTFTFDDRGRNGAHEIFLYYSKLKYIENNIETKEKKFDVLKMQSFIEFCQDFGILDTGRGFEKGWIFKDQAEELFIYNCDGKKDMHEYQFIQALEQLAVRYFNEEYDRNFNTNWKGLEGGEKILKLFEVLNFNEPSLYAKRMKYYKVKQNNGGTNKTSFSKREYSDNDFSGSHANSVSRGKSLFPLESNIPSISQSKKTSLSPRITRKHILHQSTNPKGTTSKHNFNNQISKIIKRPQQTLEPTSNISLQQYNKNSKPEQDNEFIKLINKDSSEEDFPKAKNSNLISGLSNSISHKILKRADELGKFSKKQEDDRLKQIFKYADDKAERNMNFTRKYKK</sequence>